<accession>A0A9X0BF88</accession>
<dbReference type="GeneID" id="81363835"/>
<dbReference type="Proteomes" id="UP001147747">
    <property type="component" value="Unassembled WGS sequence"/>
</dbReference>
<proteinExistence type="predicted"/>
<evidence type="ECO:0000313" key="2">
    <source>
        <dbReference type="Proteomes" id="UP001147747"/>
    </source>
</evidence>
<sequence>MCAVDSISADNLGIRYSNELVFKGGTDKSAFVTLLPKEDRTLSVSSIASICKGDFLGIFAGTVCFSEDLSITYSIPGPSGRLELNYSQVTGVSEPGGKVNVCLHWDIFCAIKQIMLFEPLSRMAAQHEQYEIYLSSGNAERGFLEIAISQ</sequence>
<dbReference type="AlphaFoldDB" id="A0A9X0BF88"/>
<evidence type="ECO:0000313" key="1">
    <source>
        <dbReference type="EMBL" id="KAJ5414874.1"/>
    </source>
</evidence>
<dbReference type="OrthoDB" id="3531591at2759"/>
<protein>
    <submittedName>
        <fullName evidence="1">Uncharacterized protein</fullName>
    </submittedName>
</protein>
<dbReference type="RefSeq" id="XP_056494720.1">
    <property type="nucleotide sequence ID" value="XM_056624855.1"/>
</dbReference>
<gene>
    <name evidence="1" type="ORF">N7509_000208</name>
</gene>
<keyword evidence="2" id="KW-1185">Reference proteome</keyword>
<dbReference type="EMBL" id="JAPZBU010000002">
    <property type="protein sequence ID" value="KAJ5414874.1"/>
    <property type="molecule type" value="Genomic_DNA"/>
</dbReference>
<reference evidence="1" key="1">
    <citation type="submission" date="2022-12" db="EMBL/GenBank/DDBJ databases">
        <authorList>
            <person name="Petersen C."/>
        </authorList>
    </citation>
    <scope>NUCLEOTIDE SEQUENCE</scope>
    <source>
        <strain evidence="1">IBT 29677</strain>
    </source>
</reference>
<name>A0A9X0BF88_9EURO</name>
<organism evidence="1 2">
    <name type="scientific">Penicillium cosmopolitanum</name>
    <dbReference type="NCBI Taxonomy" id="1131564"/>
    <lineage>
        <taxon>Eukaryota</taxon>
        <taxon>Fungi</taxon>
        <taxon>Dikarya</taxon>
        <taxon>Ascomycota</taxon>
        <taxon>Pezizomycotina</taxon>
        <taxon>Eurotiomycetes</taxon>
        <taxon>Eurotiomycetidae</taxon>
        <taxon>Eurotiales</taxon>
        <taxon>Aspergillaceae</taxon>
        <taxon>Penicillium</taxon>
    </lineage>
</organism>
<reference evidence="1" key="2">
    <citation type="journal article" date="2023" name="IMA Fungus">
        <title>Comparative genomic study of the Penicillium genus elucidates a diverse pangenome and 15 lateral gene transfer events.</title>
        <authorList>
            <person name="Petersen C."/>
            <person name="Sorensen T."/>
            <person name="Nielsen M.R."/>
            <person name="Sondergaard T.E."/>
            <person name="Sorensen J.L."/>
            <person name="Fitzpatrick D.A."/>
            <person name="Frisvad J.C."/>
            <person name="Nielsen K.L."/>
        </authorList>
    </citation>
    <scope>NUCLEOTIDE SEQUENCE</scope>
    <source>
        <strain evidence="1">IBT 29677</strain>
    </source>
</reference>
<comment type="caution">
    <text evidence="1">The sequence shown here is derived from an EMBL/GenBank/DDBJ whole genome shotgun (WGS) entry which is preliminary data.</text>
</comment>